<dbReference type="OrthoDB" id="10264550at2759"/>
<keyword evidence="4" id="KW-0963">Cytoplasm</keyword>
<feature type="domain" description="AB hydrolase-1" evidence="5">
    <location>
        <begin position="48"/>
        <end position="175"/>
    </location>
</feature>
<dbReference type="EMBL" id="AAZO01004537">
    <property type="status" value="NOT_ANNOTATED_CDS"/>
    <property type="molecule type" value="Genomic_DNA"/>
</dbReference>
<comment type="similarity">
    <text evidence="2">Belongs to the AB hydrolase superfamily.</text>
</comment>
<name>E0VQU6_PEDHC</name>
<dbReference type="VEuPathDB" id="VectorBase:PHUM387360"/>
<dbReference type="ESTHER" id="pedhc-e0vqu6">
    <property type="family name" value="Maspardin-ACP33-SPG21_like"/>
</dbReference>
<dbReference type="Gene3D" id="3.40.50.1820">
    <property type="entry name" value="alpha/beta hydrolase"/>
    <property type="match status" value="1"/>
</dbReference>
<dbReference type="InterPro" id="IPR000073">
    <property type="entry name" value="AB_hydrolase_1"/>
</dbReference>
<dbReference type="HOGENOM" id="CLU_052260_0_0_1"/>
<evidence type="ECO:0000259" key="5">
    <source>
        <dbReference type="Pfam" id="PF00561"/>
    </source>
</evidence>
<evidence type="ECO:0000313" key="7">
    <source>
        <dbReference type="EnsemblMetazoa" id="PHUM387360-PA"/>
    </source>
</evidence>
<dbReference type="GO" id="GO:0005737">
    <property type="term" value="C:cytoplasm"/>
    <property type="evidence" value="ECO:0007669"/>
    <property type="project" value="UniProtKB-SubCell"/>
</dbReference>
<reference evidence="6" key="2">
    <citation type="submission" date="2007-04" db="EMBL/GenBank/DDBJ databases">
        <title>The genome of the human body louse.</title>
        <authorList>
            <consortium name="The Human Body Louse Genome Consortium"/>
            <person name="Kirkness E."/>
            <person name="Walenz B."/>
            <person name="Hass B."/>
            <person name="Bruggner R."/>
            <person name="Strausberg R."/>
        </authorList>
    </citation>
    <scope>NUCLEOTIDE SEQUENCE</scope>
    <source>
        <strain evidence="6">USDA</strain>
    </source>
</reference>
<dbReference type="InterPro" id="IPR029058">
    <property type="entry name" value="AB_hydrolase_fold"/>
</dbReference>
<dbReference type="InterPro" id="IPR026151">
    <property type="entry name" value="Maspardin"/>
</dbReference>
<dbReference type="AlphaFoldDB" id="E0VQU6"/>
<evidence type="ECO:0000313" key="6">
    <source>
        <dbReference type="EMBL" id="EEB15752.1"/>
    </source>
</evidence>
<organism>
    <name type="scientific">Pediculus humanus subsp. corporis</name>
    <name type="common">Body louse</name>
    <dbReference type="NCBI Taxonomy" id="121224"/>
    <lineage>
        <taxon>Eukaryota</taxon>
        <taxon>Metazoa</taxon>
        <taxon>Ecdysozoa</taxon>
        <taxon>Arthropoda</taxon>
        <taxon>Hexapoda</taxon>
        <taxon>Insecta</taxon>
        <taxon>Pterygota</taxon>
        <taxon>Neoptera</taxon>
        <taxon>Paraneoptera</taxon>
        <taxon>Psocodea</taxon>
        <taxon>Troctomorpha</taxon>
        <taxon>Phthiraptera</taxon>
        <taxon>Anoplura</taxon>
        <taxon>Pediculidae</taxon>
        <taxon>Pediculus</taxon>
    </lineage>
</organism>
<dbReference type="KEGG" id="phu:Phum_PHUM387360"/>
<dbReference type="SUPFAM" id="SSF53474">
    <property type="entry name" value="alpha/beta-Hydrolases"/>
    <property type="match status" value="1"/>
</dbReference>
<dbReference type="PANTHER" id="PTHR15913">
    <property type="entry name" value="ACID CLUSTER PROTEIN 33"/>
    <property type="match status" value="1"/>
</dbReference>
<accession>E0VQU6</accession>
<dbReference type="EMBL" id="DS235442">
    <property type="protein sequence ID" value="EEB15752.1"/>
    <property type="molecule type" value="Genomic_DNA"/>
</dbReference>
<dbReference type="OMA" id="CYVQPQK"/>
<evidence type="ECO:0000256" key="1">
    <source>
        <dbReference type="ARBA" id="ARBA00004496"/>
    </source>
</evidence>
<dbReference type="Proteomes" id="UP000009046">
    <property type="component" value="Unassembled WGS sequence"/>
</dbReference>
<dbReference type="InParanoid" id="E0VQU6"/>
<dbReference type="Pfam" id="PF00561">
    <property type="entry name" value="Abhydrolase_1"/>
    <property type="match status" value="1"/>
</dbReference>
<evidence type="ECO:0000256" key="2">
    <source>
        <dbReference type="ARBA" id="ARBA00008645"/>
    </source>
</evidence>
<dbReference type="GeneID" id="8237283"/>
<evidence type="ECO:0000256" key="3">
    <source>
        <dbReference type="ARBA" id="ARBA00020148"/>
    </source>
</evidence>
<sequence>MNSLSDLSQSEEYLSFRSVIPLKKIVVDSHSSKGWKIYDAGPKTVKTPLVCLPPVSGTADVFYKQLMSLSAKGYRVISAEHPPYWTVKDWCEGFKKLMDHLGLVKVHIFGASLGGFLAQKYAEHTYHCPRVASLILCNTYVNTSFFNYGDSVNIFRIIPSMLLKKMVMGNFSNKLMDKEIADSVDFMVEKLESLSQQDLASRLTINSTPSTVDINKLNGLQITISDVFDDYALSPKHREVMYNFYPQAKLAHLKSGGNFPYLSRTDEINLHLQIHLRPFLNTSLSALEEL</sequence>
<reference evidence="6" key="1">
    <citation type="submission" date="2007-04" db="EMBL/GenBank/DDBJ databases">
        <title>Annotation of Pediculus humanus corporis strain USDA.</title>
        <authorList>
            <person name="Kirkness E."/>
            <person name="Hannick L."/>
            <person name="Hass B."/>
            <person name="Bruggner R."/>
            <person name="Lawson D."/>
            <person name="Bidwell S."/>
            <person name="Joardar V."/>
            <person name="Caler E."/>
            <person name="Walenz B."/>
            <person name="Inman J."/>
            <person name="Schobel S."/>
            <person name="Galinsky K."/>
            <person name="Amedeo P."/>
            <person name="Strausberg R."/>
        </authorList>
    </citation>
    <scope>NUCLEOTIDE SEQUENCE</scope>
    <source>
        <strain evidence="6">USDA</strain>
    </source>
</reference>
<reference evidence="7" key="3">
    <citation type="submission" date="2021-02" db="UniProtKB">
        <authorList>
            <consortium name="EnsemblMetazoa"/>
        </authorList>
    </citation>
    <scope>IDENTIFICATION</scope>
    <source>
        <strain evidence="7">USDA</strain>
    </source>
</reference>
<dbReference type="eggNOG" id="ENOG502QPSD">
    <property type="taxonomic scope" value="Eukaryota"/>
</dbReference>
<evidence type="ECO:0000256" key="4">
    <source>
        <dbReference type="ARBA" id="ARBA00022490"/>
    </source>
</evidence>
<proteinExistence type="inferred from homology"/>
<protein>
    <recommendedName>
        <fullName evidence="3">Maspardin</fullName>
    </recommendedName>
</protein>
<dbReference type="EnsemblMetazoa" id="PHUM387360-RA">
    <property type="protein sequence ID" value="PHUM387360-PA"/>
    <property type="gene ID" value="PHUM387360"/>
</dbReference>
<keyword evidence="8" id="KW-1185">Reference proteome</keyword>
<dbReference type="CTD" id="8237283"/>
<dbReference type="RefSeq" id="XP_002428490.1">
    <property type="nucleotide sequence ID" value="XM_002428445.1"/>
</dbReference>
<dbReference type="PANTHER" id="PTHR15913:SF0">
    <property type="entry name" value="MASPARDIN"/>
    <property type="match status" value="1"/>
</dbReference>
<dbReference type="STRING" id="121224.E0VQU6"/>
<comment type="subcellular location">
    <subcellularLocation>
        <location evidence="1">Cytoplasm</location>
    </subcellularLocation>
</comment>
<gene>
    <name evidence="7" type="primary">8237283</name>
    <name evidence="6" type="ORF">Phum_PHUM387360</name>
</gene>
<evidence type="ECO:0000313" key="8">
    <source>
        <dbReference type="Proteomes" id="UP000009046"/>
    </source>
</evidence>